<dbReference type="GO" id="GO:0046872">
    <property type="term" value="F:metal ion binding"/>
    <property type="evidence" value="ECO:0007669"/>
    <property type="project" value="UniProtKB-KW"/>
</dbReference>
<evidence type="ECO:0000313" key="14">
    <source>
        <dbReference type="EMBL" id="BAU22453.1"/>
    </source>
</evidence>
<evidence type="ECO:0000256" key="6">
    <source>
        <dbReference type="ARBA" id="ARBA00022692"/>
    </source>
</evidence>
<dbReference type="Proteomes" id="UP000068196">
    <property type="component" value="Chromosome"/>
</dbReference>
<evidence type="ECO:0000256" key="8">
    <source>
        <dbReference type="ARBA" id="ARBA00022801"/>
    </source>
</evidence>
<accession>A0A0U5BV42</accession>
<dbReference type="EMBL" id="AP014945">
    <property type="protein sequence ID" value="BAU22453.1"/>
    <property type="molecule type" value="Genomic_DNA"/>
</dbReference>
<dbReference type="GO" id="GO:0005886">
    <property type="term" value="C:plasma membrane"/>
    <property type="evidence" value="ECO:0007669"/>
    <property type="project" value="UniProtKB-SubCell"/>
</dbReference>
<feature type="transmembrane region" description="Helical" evidence="13">
    <location>
        <begin position="6"/>
        <end position="33"/>
    </location>
</feature>
<dbReference type="STRING" id="1653476.THC_0046"/>
<gene>
    <name evidence="14" type="ORF">THC_0046</name>
</gene>
<evidence type="ECO:0000256" key="5">
    <source>
        <dbReference type="ARBA" id="ARBA00022670"/>
    </source>
</evidence>
<dbReference type="PATRIC" id="fig|1653476.3.peg.49"/>
<reference evidence="15" key="2">
    <citation type="journal article" date="2016" name="Int. J. Syst. Evol. Microbiol.">
        <title>Caldimicrobium thiodismutans sp. nov., a sulfur-disproportionating bacterium isolated from a hot spring.</title>
        <authorList>
            <person name="Kojima H."/>
            <person name="Umezawa K."/>
            <person name="Fukui M."/>
        </authorList>
    </citation>
    <scope>NUCLEOTIDE SEQUENCE [LARGE SCALE GENOMIC DNA]</scope>
    <source>
        <strain evidence="15">TF1</strain>
    </source>
</reference>
<keyword evidence="12 13" id="KW-0472">Membrane</keyword>
<protein>
    <submittedName>
        <fullName evidence="14">Peptidase M50</fullName>
    </submittedName>
</protein>
<feature type="transmembrane region" description="Helical" evidence="13">
    <location>
        <begin position="174"/>
        <end position="194"/>
    </location>
</feature>
<feature type="transmembrane region" description="Helical" evidence="13">
    <location>
        <begin position="93"/>
        <end position="114"/>
    </location>
</feature>
<evidence type="ECO:0000256" key="1">
    <source>
        <dbReference type="ARBA" id="ARBA00001947"/>
    </source>
</evidence>
<keyword evidence="4" id="KW-1003">Cell membrane</keyword>
<evidence type="ECO:0000313" key="15">
    <source>
        <dbReference type="Proteomes" id="UP000068196"/>
    </source>
</evidence>
<keyword evidence="15" id="KW-1185">Reference proteome</keyword>
<dbReference type="AlphaFoldDB" id="A0A0U5BV42"/>
<evidence type="ECO:0000256" key="13">
    <source>
        <dbReference type="SAM" id="Phobius"/>
    </source>
</evidence>
<dbReference type="CDD" id="cd06158">
    <property type="entry name" value="S2P-M50_like_1"/>
    <property type="match status" value="1"/>
</dbReference>
<keyword evidence="5" id="KW-0645">Protease</keyword>
<comment type="cofactor">
    <cofactor evidence="1">
        <name>Zn(2+)</name>
        <dbReference type="ChEBI" id="CHEBI:29105"/>
    </cofactor>
</comment>
<evidence type="ECO:0000256" key="10">
    <source>
        <dbReference type="ARBA" id="ARBA00022989"/>
    </source>
</evidence>
<keyword evidence="7" id="KW-0479">Metal-binding</keyword>
<evidence type="ECO:0000256" key="11">
    <source>
        <dbReference type="ARBA" id="ARBA00023049"/>
    </source>
</evidence>
<reference evidence="14 15" key="1">
    <citation type="journal article" date="2016" name="Int. J. Syst. Evol. Microbiol.">
        <title>Caldimicrobium thiodismutans sp. nov., a sulfur-disproportionating bacterium isolated from a hot spring, and emended description of the genus Caldimicrobium.</title>
        <authorList>
            <person name="Kojima H."/>
            <person name="Umezawa K."/>
            <person name="Fukui M."/>
        </authorList>
    </citation>
    <scope>NUCLEOTIDE SEQUENCE [LARGE SCALE GENOMIC DNA]</scope>
    <source>
        <strain evidence="14 15">TF1</strain>
    </source>
</reference>
<dbReference type="PANTHER" id="PTHR35864">
    <property type="entry name" value="ZINC METALLOPROTEASE MJ0611-RELATED"/>
    <property type="match status" value="1"/>
</dbReference>
<evidence type="ECO:0000256" key="12">
    <source>
        <dbReference type="ARBA" id="ARBA00023136"/>
    </source>
</evidence>
<sequence>MFDLQLIILLIPILLFALTIHEFSHGLIAYLLGDPTPKIAKRLTLNPIKHLDPLGTITLFITQAIGWAKPVPINPNYFKNPWRDMALTSAAGPLSNFFSAILFGFLYHFFTLANFSFGNLKISEPLALLSFLGIKLNLGLAIFNFLPIPPLDGSKVLVKFLPPELRENYLKLELFGFFIILILAITGIIGRTLYPLLKVLSNLVLYYTSLPFNLL</sequence>
<evidence type="ECO:0000256" key="7">
    <source>
        <dbReference type="ARBA" id="ARBA00022723"/>
    </source>
</evidence>
<keyword evidence="9" id="KW-0862">Zinc</keyword>
<keyword evidence="6 13" id="KW-0812">Transmembrane</keyword>
<feature type="transmembrane region" description="Helical" evidence="13">
    <location>
        <begin position="126"/>
        <end position="146"/>
    </location>
</feature>
<dbReference type="GO" id="GO:0008237">
    <property type="term" value="F:metallopeptidase activity"/>
    <property type="evidence" value="ECO:0007669"/>
    <property type="project" value="UniProtKB-KW"/>
</dbReference>
<comment type="subcellular location">
    <subcellularLocation>
        <location evidence="2">Cell membrane</location>
        <topology evidence="2">Multi-pass membrane protein</topology>
    </subcellularLocation>
</comment>
<dbReference type="InterPro" id="IPR044537">
    <property type="entry name" value="Rip2-like"/>
</dbReference>
<evidence type="ECO:0000256" key="9">
    <source>
        <dbReference type="ARBA" id="ARBA00022833"/>
    </source>
</evidence>
<keyword evidence="11" id="KW-0482">Metalloprotease</keyword>
<dbReference type="RefSeq" id="WP_068511622.1">
    <property type="nucleotide sequence ID" value="NZ_AP014945.1"/>
</dbReference>
<evidence type="ECO:0000256" key="3">
    <source>
        <dbReference type="ARBA" id="ARBA00007931"/>
    </source>
</evidence>
<dbReference type="PANTHER" id="PTHR35864:SF1">
    <property type="entry name" value="ZINC METALLOPROTEASE YWHC-RELATED"/>
    <property type="match status" value="1"/>
</dbReference>
<organism evidence="14 15">
    <name type="scientific">Caldimicrobium thiodismutans</name>
    <dbReference type="NCBI Taxonomy" id="1653476"/>
    <lineage>
        <taxon>Bacteria</taxon>
        <taxon>Pseudomonadati</taxon>
        <taxon>Thermodesulfobacteriota</taxon>
        <taxon>Thermodesulfobacteria</taxon>
        <taxon>Thermodesulfobacteriales</taxon>
        <taxon>Thermodesulfobacteriaceae</taxon>
        <taxon>Caldimicrobium</taxon>
    </lineage>
</organism>
<dbReference type="OrthoDB" id="9800627at2"/>
<comment type="similarity">
    <text evidence="3">Belongs to the peptidase M50B family.</text>
</comment>
<proteinExistence type="inferred from homology"/>
<name>A0A0U5BV42_9BACT</name>
<evidence type="ECO:0000256" key="2">
    <source>
        <dbReference type="ARBA" id="ARBA00004651"/>
    </source>
</evidence>
<dbReference type="GO" id="GO:0006508">
    <property type="term" value="P:proteolysis"/>
    <property type="evidence" value="ECO:0007669"/>
    <property type="project" value="UniProtKB-KW"/>
</dbReference>
<keyword evidence="10 13" id="KW-1133">Transmembrane helix</keyword>
<evidence type="ECO:0000256" key="4">
    <source>
        <dbReference type="ARBA" id="ARBA00022475"/>
    </source>
</evidence>
<dbReference type="InterPro" id="IPR052348">
    <property type="entry name" value="Metallopeptidase_M50B"/>
</dbReference>
<dbReference type="KEGG" id="cthi:THC_0046"/>
<keyword evidence="8" id="KW-0378">Hydrolase</keyword>